<dbReference type="PANTHER" id="PTHR31717">
    <property type="entry name" value="ZINC FINGER PROTEIN CONSTANS-LIKE 10"/>
    <property type="match status" value="1"/>
</dbReference>
<reference evidence="7" key="1">
    <citation type="journal article" date="2016" name="Nat. Genet.">
        <title>A high-quality carrot genome assembly provides new insights into carotenoid accumulation and asterid genome evolution.</title>
        <authorList>
            <person name="Iorizzo M."/>
            <person name="Ellison S."/>
            <person name="Senalik D."/>
            <person name="Zeng P."/>
            <person name="Satapoomin P."/>
            <person name="Huang J."/>
            <person name="Bowman M."/>
            <person name="Iovene M."/>
            <person name="Sanseverino W."/>
            <person name="Cavagnaro P."/>
            <person name="Yildiz M."/>
            <person name="Macko-Podgorni A."/>
            <person name="Moranska E."/>
            <person name="Grzebelus E."/>
            <person name="Grzebelus D."/>
            <person name="Ashrafi H."/>
            <person name="Zheng Z."/>
            <person name="Cheng S."/>
            <person name="Spooner D."/>
            <person name="Van Deynze A."/>
            <person name="Simon P."/>
        </authorList>
    </citation>
    <scope>NUCLEOTIDE SEQUENCE</scope>
    <source>
        <tissue evidence="7">Leaf</tissue>
    </source>
</reference>
<evidence type="ECO:0000256" key="5">
    <source>
        <dbReference type="SAM" id="MobiDB-lite"/>
    </source>
</evidence>
<dbReference type="SMART" id="SM00336">
    <property type="entry name" value="BBOX"/>
    <property type="match status" value="1"/>
</dbReference>
<dbReference type="AlphaFoldDB" id="A0AAF0WKG8"/>
<dbReference type="EMBL" id="CP093344">
    <property type="protein sequence ID" value="WOG89903.1"/>
    <property type="molecule type" value="Genomic_DNA"/>
</dbReference>
<evidence type="ECO:0000256" key="2">
    <source>
        <dbReference type="ARBA" id="ARBA00022771"/>
    </source>
</evidence>
<keyword evidence="2 4" id="KW-0863">Zinc-finger</keyword>
<feature type="compositionally biased region" description="Acidic residues" evidence="5">
    <location>
        <begin position="86"/>
        <end position="118"/>
    </location>
</feature>
<reference evidence="7" key="2">
    <citation type="submission" date="2022-03" db="EMBL/GenBank/DDBJ databases">
        <title>Draft title - Genomic analysis of global carrot germplasm unveils the trajectory of domestication and the origin of high carotenoid orange carrot.</title>
        <authorList>
            <person name="Iorizzo M."/>
            <person name="Ellison S."/>
            <person name="Senalik D."/>
            <person name="Macko-Podgorni A."/>
            <person name="Grzebelus D."/>
            <person name="Bostan H."/>
            <person name="Rolling W."/>
            <person name="Curaba J."/>
            <person name="Simon P."/>
        </authorList>
    </citation>
    <scope>NUCLEOTIDE SEQUENCE</scope>
    <source>
        <tissue evidence="7">Leaf</tissue>
    </source>
</reference>
<name>A0AAF0WKG8_DAUCS</name>
<dbReference type="Pfam" id="PF00643">
    <property type="entry name" value="zf-B_box"/>
    <property type="match status" value="1"/>
</dbReference>
<gene>
    <name evidence="7" type="ORF">DCAR_0209143</name>
</gene>
<dbReference type="PANTHER" id="PTHR31717:SF60">
    <property type="entry name" value="B-BOX TYPE ZINC FINGER FAMILY PROTEIN"/>
    <property type="match status" value="1"/>
</dbReference>
<evidence type="ECO:0000256" key="4">
    <source>
        <dbReference type="PROSITE-ProRule" id="PRU00024"/>
    </source>
</evidence>
<accession>A0AAF0WKG8</accession>
<keyword evidence="1" id="KW-0479">Metal-binding</keyword>
<sequence length="167" mass="18529">MMRKCELCSSIARMFCESDQASLCWSCDAKVHSANFLVAKHSRTLLCQTCQSLTPWTGSGPKLGHTLSVCESCVHGDSSHNNHIDDDGDEDEDQEEDDDDEDEEEDADDEQEEEDDGENQVVPLSSSSLAPPQVTSSSSSEETSGRLYNGAQSSRQPRFSIPWRRNH</sequence>
<dbReference type="GO" id="GO:0008270">
    <property type="term" value="F:zinc ion binding"/>
    <property type="evidence" value="ECO:0007669"/>
    <property type="project" value="UniProtKB-KW"/>
</dbReference>
<feature type="region of interest" description="Disordered" evidence="5">
    <location>
        <begin position="78"/>
        <end position="167"/>
    </location>
</feature>
<protein>
    <recommendedName>
        <fullName evidence="6">B box-type domain-containing protein</fullName>
    </recommendedName>
</protein>
<feature type="domain" description="B box-type" evidence="6">
    <location>
        <begin position="1"/>
        <end position="46"/>
    </location>
</feature>
<evidence type="ECO:0000256" key="1">
    <source>
        <dbReference type="ARBA" id="ARBA00022723"/>
    </source>
</evidence>
<dbReference type="Proteomes" id="UP000077755">
    <property type="component" value="Chromosome 2"/>
</dbReference>
<evidence type="ECO:0000313" key="8">
    <source>
        <dbReference type="Proteomes" id="UP000077755"/>
    </source>
</evidence>
<keyword evidence="8" id="KW-1185">Reference proteome</keyword>
<proteinExistence type="predicted"/>
<evidence type="ECO:0000313" key="7">
    <source>
        <dbReference type="EMBL" id="WOG89903.1"/>
    </source>
</evidence>
<dbReference type="InterPro" id="IPR049808">
    <property type="entry name" value="CONSTANS-like_Bbox1"/>
</dbReference>
<evidence type="ECO:0000256" key="3">
    <source>
        <dbReference type="ARBA" id="ARBA00022833"/>
    </source>
</evidence>
<organism evidence="7 8">
    <name type="scientific">Daucus carota subsp. sativus</name>
    <name type="common">Carrot</name>
    <dbReference type="NCBI Taxonomy" id="79200"/>
    <lineage>
        <taxon>Eukaryota</taxon>
        <taxon>Viridiplantae</taxon>
        <taxon>Streptophyta</taxon>
        <taxon>Embryophyta</taxon>
        <taxon>Tracheophyta</taxon>
        <taxon>Spermatophyta</taxon>
        <taxon>Magnoliopsida</taxon>
        <taxon>eudicotyledons</taxon>
        <taxon>Gunneridae</taxon>
        <taxon>Pentapetalae</taxon>
        <taxon>asterids</taxon>
        <taxon>campanulids</taxon>
        <taxon>Apiales</taxon>
        <taxon>Apiaceae</taxon>
        <taxon>Apioideae</taxon>
        <taxon>Scandiceae</taxon>
        <taxon>Daucinae</taxon>
        <taxon>Daucus</taxon>
        <taxon>Daucus sect. Daucus</taxon>
    </lineage>
</organism>
<dbReference type="PROSITE" id="PS50119">
    <property type="entry name" value="ZF_BBOX"/>
    <property type="match status" value="1"/>
</dbReference>
<dbReference type="CDD" id="cd19821">
    <property type="entry name" value="Bbox1_BBX-like"/>
    <property type="match status" value="1"/>
</dbReference>
<dbReference type="InterPro" id="IPR000315">
    <property type="entry name" value="Znf_B-box"/>
</dbReference>
<keyword evidence="3" id="KW-0862">Zinc</keyword>
<evidence type="ECO:0000259" key="6">
    <source>
        <dbReference type="PROSITE" id="PS50119"/>
    </source>
</evidence>
<feature type="compositionally biased region" description="Low complexity" evidence="5">
    <location>
        <begin position="120"/>
        <end position="142"/>
    </location>
</feature>